<keyword evidence="3" id="KW-1185">Reference proteome</keyword>
<feature type="transmembrane region" description="Helical" evidence="1">
    <location>
        <begin position="102"/>
        <end position="121"/>
    </location>
</feature>
<evidence type="ECO:0000313" key="2">
    <source>
        <dbReference type="EMBL" id="CAK0886368.1"/>
    </source>
</evidence>
<evidence type="ECO:0000256" key="1">
    <source>
        <dbReference type="SAM" id="Phobius"/>
    </source>
</evidence>
<feature type="transmembrane region" description="Helical" evidence="1">
    <location>
        <begin position="173"/>
        <end position="189"/>
    </location>
</feature>
<keyword evidence="1" id="KW-0472">Membrane</keyword>
<gene>
    <name evidence="2" type="ORF">PCOR1329_LOCUS67733</name>
</gene>
<comment type="caution">
    <text evidence="2">The sequence shown here is derived from an EMBL/GenBank/DDBJ whole genome shotgun (WGS) entry which is preliminary data.</text>
</comment>
<dbReference type="EMBL" id="CAUYUJ010018793">
    <property type="protein sequence ID" value="CAK0886368.1"/>
    <property type="molecule type" value="Genomic_DNA"/>
</dbReference>
<dbReference type="Proteomes" id="UP001189429">
    <property type="component" value="Unassembled WGS sequence"/>
</dbReference>
<protein>
    <submittedName>
        <fullName evidence="2">Uncharacterized protein</fullName>
    </submittedName>
</protein>
<keyword evidence="1" id="KW-1133">Transmembrane helix</keyword>
<proteinExistence type="predicted"/>
<keyword evidence="1" id="KW-0812">Transmembrane</keyword>
<organism evidence="2 3">
    <name type="scientific">Prorocentrum cordatum</name>
    <dbReference type="NCBI Taxonomy" id="2364126"/>
    <lineage>
        <taxon>Eukaryota</taxon>
        <taxon>Sar</taxon>
        <taxon>Alveolata</taxon>
        <taxon>Dinophyceae</taxon>
        <taxon>Prorocentrales</taxon>
        <taxon>Prorocentraceae</taxon>
        <taxon>Prorocentrum</taxon>
    </lineage>
</organism>
<name>A0ABN9WIP4_9DINO</name>
<accession>A0ABN9WIP4</accession>
<feature type="transmembrane region" description="Helical" evidence="1">
    <location>
        <begin position="73"/>
        <end position="90"/>
    </location>
</feature>
<feature type="transmembrane region" description="Helical" evidence="1">
    <location>
        <begin position="7"/>
        <end position="28"/>
    </location>
</feature>
<reference evidence="2" key="1">
    <citation type="submission" date="2023-10" db="EMBL/GenBank/DDBJ databases">
        <authorList>
            <person name="Chen Y."/>
            <person name="Shah S."/>
            <person name="Dougan E. K."/>
            <person name="Thang M."/>
            <person name="Chan C."/>
        </authorList>
    </citation>
    <scope>NUCLEOTIDE SEQUENCE [LARGE SCALE GENOMIC DNA]</scope>
</reference>
<sequence length="534" mass="59407">MLDERTWFIIFNVLPILATVQWACSLLGRDLLSLGCLDCKAIGATIKRLFITPEGPLHRQLNEMARRRLTEQVIWGCPLILLCIICYNIWRIREDDISERSFFVNVAITLFIVVGVLKPRWITPTVMTGTQLIYYIVLIWIAITANNSDAFLKAAPIRICQRLLIAIPHAKPRMTLLLCIMYVALTPWYDTQESISSLFIFAITATVTRSRDAEFLATLEAKASRNFESTATGLLSSVCDAVVHLSKDLRFLEQSSHLASLLLRPPIDIGVGTSVVDLAFDDTEVVRLTDFLKRPAPNTSTLHVSFKDAWGKPVNVQLFHARGVDMDDELIHIVGVKDDSDEPRAPPEVTFRDNTVAQPFTPGGFARIPEDAVSLSGSSSSGLLTDAPSGVLSVHLDPETLGLRVLKCTPEFTSLVGPVCEGVELLQWVINDADFVSWEQGAYRALMDAHKDRDGENDIELDVDPFPIRLKLPHMGSRVSEVRANASLRLNVSEAEGGSASLDPQMLMILDDVRYVPRNQRERPRGPPRTISVL</sequence>
<evidence type="ECO:0000313" key="3">
    <source>
        <dbReference type="Proteomes" id="UP001189429"/>
    </source>
</evidence>